<evidence type="ECO:0000313" key="3">
    <source>
        <dbReference type="Proteomes" id="UP000191004"/>
    </source>
</evidence>
<accession>A0A1T3CJ70</accession>
<feature type="domain" description="NWD NACHT-NTPase N-terminal" evidence="1">
    <location>
        <begin position="35"/>
        <end position="259"/>
    </location>
</feature>
<name>A0A1T3CJ70_9HYPO</name>
<reference evidence="2 3" key="1">
    <citation type="submission" date="2016-04" db="EMBL/GenBank/DDBJ databases">
        <title>Multiple horizontal gene transfer events from other fungi enriched the ability of the initially mycotrophic fungus Trichoderma (Ascomycota) to feed on dead plant biomass.</title>
        <authorList>
            <person name="Atanasova L."/>
            <person name="Chenthamara K."/>
            <person name="Zhang J."/>
            <person name="Grujic M."/>
            <person name="Henrissat B."/>
            <person name="Kuo A."/>
            <person name="Aertz A."/>
            <person name="Salamov A."/>
            <person name="Lipzen A."/>
            <person name="Labutti K."/>
            <person name="Barry K."/>
            <person name="Miao Y."/>
            <person name="Rahimi M.J."/>
            <person name="Shen Q."/>
            <person name="Grigoriev I.V."/>
            <person name="Kubicek C.P."/>
            <person name="Druzhinina I.S."/>
        </authorList>
    </citation>
    <scope>NUCLEOTIDE SEQUENCE [LARGE SCALE GENOMIC DNA]</scope>
    <source>
        <strain evidence="2 3">NJAU 4742</strain>
    </source>
</reference>
<gene>
    <name evidence="2" type="ORF">A0O28_0108400</name>
</gene>
<dbReference type="AlphaFoldDB" id="A0A1T3CJ70"/>
<evidence type="ECO:0000313" key="2">
    <source>
        <dbReference type="EMBL" id="OPB41143.1"/>
    </source>
</evidence>
<dbReference type="Proteomes" id="UP000191004">
    <property type="component" value="Unassembled WGS sequence"/>
</dbReference>
<sequence length="367" mass="41865">MSTVPQVEAIETIARSEAIQSSVTSPTLDNTPIRELWNVAYENLREEESALIEEYEGKLQGSVIAGLGEALKLKSNTRERMWAILQSKMNEVNEVNENTTKFNIGSTEIKMRDVAQQIFNVVGAANGYISQAVSANPSASIAWAGVSFLLPLFMNISTESAVQAKGLEYISSLISQSQIREELYIKCYESRKDAQQKFQQSHREYKASLERLYRQILKFQTKSCCYYSNSSAFRCGLDAVKWNDWDQLVNDVRQQDAQFAAFEQIWRDLQHLEERLAVETLQRETINSIAALKTEMSISHEVTESSRTRQEGHELLSWFCDIDPSSIYNTARENHEAGTNEWLITSEEFQSWERSDGSLLWLHGKVT</sequence>
<comment type="caution">
    <text evidence="2">The sequence shown here is derived from an EMBL/GenBank/DDBJ whole genome shotgun (WGS) entry which is preliminary data.</text>
</comment>
<dbReference type="Pfam" id="PF17100">
    <property type="entry name" value="NACHT_N"/>
    <property type="match status" value="1"/>
</dbReference>
<dbReference type="InterPro" id="IPR031359">
    <property type="entry name" value="NACHT_N"/>
</dbReference>
<organism evidence="2 3">
    <name type="scientific">Trichoderma guizhouense</name>
    <dbReference type="NCBI Taxonomy" id="1491466"/>
    <lineage>
        <taxon>Eukaryota</taxon>
        <taxon>Fungi</taxon>
        <taxon>Dikarya</taxon>
        <taxon>Ascomycota</taxon>
        <taxon>Pezizomycotina</taxon>
        <taxon>Sordariomycetes</taxon>
        <taxon>Hypocreomycetidae</taxon>
        <taxon>Hypocreales</taxon>
        <taxon>Hypocreaceae</taxon>
        <taxon>Trichoderma</taxon>
    </lineage>
</organism>
<protein>
    <recommendedName>
        <fullName evidence="1">NWD NACHT-NTPase N-terminal domain-containing protein</fullName>
    </recommendedName>
</protein>
<proteinExistence type="predicted"/>
<keyword evidence="3" id="KW-1185">Reference proteome</keyword>
<dbReference type="EMBL" id="LVVK01000016">
    <property type="protein sequence ID" value="OPB41143.1"/>
    <property type="molecule type" value="Genomic_DNA"/>
</dbReference>
<evidence type="ECO:0000259" key="1">
    <source>
        <dbReference type="Pfam" id="PF17100"/>
    </source>
</evidence>